<name>A0A3A4NCB8_ABYX5</name>
<dbReference type="GO" id="GO:0016594">
    <property type="term" value="F:glycine binding"/>
    <property type="evidence" value="ECO:0007669"/>
    <property type="project" value="TreeGrafter"/>
</dbReference>
<dbReference type="SUPFAM" id="SSF53383">
    <property type="entry name" value="PLP-dependent transferases"/>
    <property type="match status" value="1"/>
</dbReference>
<dbReference type="GO" id="GO:0004375">
    <property type="term" value="F:glycine dehydrogenase (decarboxylating) activity"/>
    <property type="evidence" value="ECO:0007669"/>
    <property type="project" value="UniProtKB-EC"/>
</dbReference>
<dbReference type="Gene3D" id="3.90.1150.10">
    <property type="entry name" value="Aspartate Aminotransferase, domain 1"/>
    <property type="match status" value="1"/>
</dbReference>
<dbReference type="EC" id="1.4.4.2" evidence="2"/>
<evidence type="ECO:0000313" key="8">
    <source>
        <dbReference type="Proteomes" id="UP000265882"/>
    </source>
</evidence>
<dbReference type="Gene3D" id="3.40.640.10">
    <property type="entry name" value="Type I PLP-dependent aspartate aminotransferase-like (Major domain)"/>
    <property type="match status" value="1"/>
</dbReference>
<dbReference type="Pfam" id="PF21478">
    <property type="entry name" value="GcvP2_C"/>
    <property type="match status" value="1"/>
</dbReference>
<evidence type="ECO:0000256" key="1">
    <source>
        <dbReference type="ARBA" id="ARBA00003788"/>
    </source>
</evidence>
<dbReference type="InterPro" id="IPR020581">
    <property type="entry name" value="GDC_P"/>
</dbReference>
<dbReference type="PANTHER" id="PTHR11773:SF1">
    <property type="entry name" value="GLYCINE DEHYDROGENASE (DECARBOXYLATING), MITOCHONDRIAL"/>
    <property type="match status" value="1"/>
</dbReference>
<evidence type="ECO:0000256" key="2">
    <source>
        <dbReference type="ARBA" id="ARBA00012134"/>
    </source>
</evidence>
<accession>A0A3A4NCB8</accession>
<feature type="domain" description="Glycine dehydrogenase C-terminal" evidence="6">
    <location>
        <begin position="371"/>
        <end position="477"/>
    </location>
</feature>
<dbReference type="InterPro" id="IPR015424">
    <property type="entry name" value="PyrdxlP-dep_Trfase"/>
</dbReference>
<dbReference type="GO" id="GO:0019464">
    <property type="term" value="P:glycine decarboxylation via glycine cleavage system"/>
    <property type="evidence" value="ECO:0007669"/>
    <property type="project" value="TreeGrafter"/>
</dbReference>
<dbReference type="InterPro" id="IPR049316">
    <property type="entry name" value="GDC-P_C"/>
</dbReference>
<dbReference type="GO" id="GO:0005960">
    <property type="term" value="C:glycine cleavage complex"/>
    <property type="evidence" value="ECO:0007669"/>
    <property type="project" value="TreeGrafter"/>
</dbReference>
<evidence type="ECO:0000313" key="7">
    <source>
        <dbReference type="EMBL" id="RJP18577.1"/>
    </source>
</evidence>
<reference evidence="7 8" key="1">
    <citation type="journal article" date="2017" name="ISME J.">
        <title>Energy and carbon metabolisms in a deep terrestrial subsurface fluid microbial community.</title>
        <authorList>
            <person name="Momper L."/>
            <person name="Jungbluth S.P."/>
            <person name="Lee M.D."/>
            <person name="Amend J.P."/>
        </authorList>
    </citation>
    <scope>NUCLEOTIDE SEQUENCE [LARGE SCALE GENOMIC DNA]</scope>
    <source>
        <strain evidence="7">SURF_5</strain>
    </source>
</reference>
<dbReference type="Proteomes" id="UP000265882">
    <property type="component" value="Unassembled WGS sequence"/>
</dbReference>
<organism evidence="7 8">
    <name type="scientific">Abyssobacteria bacterium (strain SURF_5)</name>
    <dbReference type="NCBI Taxonomy" id="2093360"/>
    <lineage>
        <taxon>Bacteria</taxon>
        <taxon>Pseudomonadati</taxon>
        <taxon>Candidatus Hydrogenedentota</taxon>
        <taxon>Candidatus Abyssobacteria</taxon>
    </lineage>
</organism>
<dbReference type="PANTHER" id="PTHR11773">
    <property type="entry name" value="GLYCINE DEHYDROGENASE, DECARBOXYLATING"/>
    <property type="match status" value="1"/>
</dbReference>
<keyword evidence="4" id="KW-0560">Oxidoreductase</keyword>
<comment type="function">
    <text evidence="1">The glycine cleavage system catalyzes the degradation of glycine. The P protein binds the alpha-amino group of glycine through its pyridoxal phosphate cofactor; CO(2) is released and the remaining methylamine moiety is then transferred to the lipoamide cofactor of the H protein.</text>
</comment>
<sequence length="520" mass="58135">MGRNRKTLLRKFHQARWDEQIIFEMSVPGERGILVPQAEEAVTAEVGDGISAIPESLRRKKPAALPEVGQMRVLRHFMRLSQETMGADVTIDIGEGTCTMKYSPKVQEHLAARHPGITELHPMQDPRTLQGILEMYYQVEQFLKEVSGMDFFSLQPSSGSQGVYANASIVRAYHEARGDRNRTEVITTIFSHPVDAAAPGTAGYKVITLMPGENGYPDLGALKAALSERTAGIFITNPEDTGIYNSNIDEYVKAAHAVGALCSYDQANANGLLGIARARETGFDLCHFNIHKTFSAPHGSFGPGMGAIGVTAELEKFLPAPRVKFNGKRYYLDYDYPDSIGRVRLFLGNAPLALKAYAWIMQHGADGLREAAEVSVLNNNYLEKKVREIPGVVVKYAEGKRRLEQVRYSWEKLMEDTGVGTDAVEKRMADYGVQHYFQSHHPHVVPEPFTLEPCESYSKDDIDEFAAILRQISKEAYENPELVNNAPYNLPIHNIWMPAIVEEEKIATTWRMYKKLKGIE</sequence>
<protein>
    <recommendedName>
        <fullName evidence="2">glycine dehydrogenase (aminomethyl-transferring)</fullName>
        <ecNumber evidence="2">1.4.4.2</ecNumber>
    </recommendedName>
</protein>
<proteinExistence type="predicted"/>
<comment type="catalytic activity">
    <reaction evidence="5">
        <text>N(6)-[(R)-lipoyl]-L-lysyl-[glycine-cleavage complex H protein] + glycine + H(+) = N(6)-[(R)-S(8)-aminomethyldihydrolipoyl]-L-lysyl-[glycine-cleavage complex H protein] + CO2</text>
        <dbReference type="Rhea" id="RHEA:24304"/>
        <dbReference type="Rhea" id="RHEA-COMP:10494"/>
        <dbReference type="Rhea" id="RHEA-COMP:10495"/>
        <dbReference type="ChEBI" id="CHEBI:15378"/>
        <dbReference type="ChEBI" id="CHEBI:16526"/>
        <dbReference type="ChEBI" id="CHEBI:57305"/>
        <dbReference type="ChEBI" id="CHEBI:83099"/>
        <dbReference type="ChEBI" id="CHEBI:83143"/>
        <dbReference type="EC" id="1.4.4.2"/>
    </reaction>
</comment>
<evidence type="ECO:0000256" key="3">
    <source>
        <dbReference type="ARBA" id="ARBA00022898"/>
    </source>
</evidence>
<dbReference type="InterPro" id="IPR015421">
    <property type="entry name" value="PyrdxlP-dep_Trfase_major"/>
</dbReference>
<dbReference type="AlphaFoldDB" id="A0A3A4NCB8"/>
<dbReference type="Gene3D" id="6.20.440.10">
    <property type="match status" value="1"/>
</dbReference>
<dbReference type="EMBL" id="QZKU01000099">
    <property type="protein sequence ID" value="RJP18577.1"/>
    <property type="molecule type" value="Genomic_DNA"/>
</dbReference>
<evidence type="ECO:0000256" key="5">
    <source>
        <dbReference type="ARBA" id="ARBA00049026"/>
    </source>
</evidence>
<evidence type="ECO:0000256" key="4">
    <source>
        <dbReference type="ARBA" id="ARBA00023002"/>
    </source>
</evidence>
<evidence type="ECO:0000259" key="6">
    <source>
        <dbReference type="Pfam" id="PF21478"/>
    </source>
</evidence>
<dbReference type="GO" id="GO:0030170">
    <property type="term" value="F:pyridoxal phosphate binding"/>
    <property type="evidence" value="ECO:0007669"/>
    <property type="project" value="TreeGrafter"/>
</dbReference>
<gene>
    <name evidence="7" type="ORF">C4520_14160</name>
</gene>
<dbReference type="NCBIfam" id="NF003346">
    <property type="entry name" value="PRK04366.1"/>
    <property type="match status" value="1"/>
</dbReference>
<dbReference type="InterPro" id="IPR015422">
    <property type="entry name" value="PyrdxlP-dep_Trfase_small"/>
</dbReference>
<comment type="caution">
    <text evidence="7">The sequence shown here is derived from an EMBL/GenBank/DDBJ whole genome shotgun (WGS) entry which is preliminary data.</text>
</comment>
<dbReference type="GO" id="GO:0005829">
    <property type="term" value="C:cytosol"/>
    <property type="evidence" value="ECO:0007669"/>
    <property type="project" value="TreeGrafter"/>
</dbReference>
<keyword evidence="3" id="KW-0663">Pyridoxal phosphate</keyword>